<dbReference type="SUPFAM" id="SSF52540">
    <property type="entry name" value="P-loop containing nucleoside triphosphate hydrolases"/>
    <property type="match status" value="1"/>
</dbReference>
<dbReference type="SMART" id="SM00173">
    <property type="entry name" value="RAS"/>
    <property type="match status" value="1"/>
</dbReference>
<name>A0A1D3D2Z8_9EIME</name>
<keyword evidence="2" id="KW-0342">GTP-binding</keyword>
<dbReference type="GO" id="GO:0005525">
    <property type="term" value="F:GTP binding"/>
    <property type="evidence" value="ECO:0007669"/>
    <property type="project" value="UniProtKB-KW"/>
</dbReference>
<dbReference type="NCBIfam" id="TIGR00231">
    <property type="entry name" value="small_GTP"/>
    <property type="match status" value="1"/>
</dbReference>
<organism evidence="4 5">
    <name type="scientific">Cyclospora cayetanensis</name>
    <dbReference type="NCBI Taxonomy" id="88456"/>
    <lineage>
        <taxon>Eukaryota</taxon>
        <taxon>Sar</taxon>
        <taxon>Alveolata</taxon>
        <taxon>Apicomplexa</taxon>
        <taxon>Conoidasida</taxon>
        <taxon>Coccidia</taxon>
        <taxon>Eucoccidiorida</taxon>
        <taxon>Eimeriorina</taxon>
        <taxon>Eimeriidae</taxon>
        <taxon>Cyclospora</taxon>
    </lineage>
</organism>
<comment type="caution">
    <text evidence="4">The sequence shown here is derived from an EMBL/GenBank/DDBJ whole genome shotgun (WGS) entry which is preliminary data.</text>
</comment>
<feature type="region of interest" description="Disordered" evidence="3">
    <location>
        <begin position="156"/>
        <end position="181"/>
    </location>
</feature>
<dbReference type="PRINTS" id="PR00449">
    <property type="entry name" value="RASTRNSFRMNG"/>
</dbReference>
<dbReference type="InterPro" id="IPR001806">
    <property type="entry name" value="Small_GTPase"/>
</dbReference>
<dbReference type="PROSITE" id="PS51421">
    <property type="entry name" value="RAS"/>
    <property type="match status" value="1"/>
</dbReference>
<dbReference type="Pfam" id="PF00071">
    <property type="entry name" value="Ras"/>
    <property type="match status" value="1"/>
</dbReference>
<evidence type="ECO:0000256" key="3">
    <source>
        <dbReference type="SAM" id="MobiDB-lite"/>
    </source>
</evidence>
<dbReference type="InterPro" id="IPR005225">
    <property type="entry name" value="Small_GTP-bd"/>
</dbReference>
<dbReference type="InterPro" id="IPR027417">
    <property type="entry name" value="P-loop_NTPase"/>
</dbReference>
<dbReference type="Gene3D" id="3.40.50.300">
    <property type="entry name" value="P-loop containing nucleotide triphosphate hydrolases"/>
    <property type="match status" value="1"/>
</dbReference>
<accession>A0A1D3D2Z8</accession>
<dbReference type="VEuPathDB" id="ToxoDB:LOC34622547"/>
<protein>
    <submittedName>
        <fullName evidence="4">Ras family domain-containing protein</fullName>
    </submittedName>
</protein>
<keyword evidence="5" id="KW-1185">Reference proteome</keyword>
<evidence type="ECO:0000313" key="5">
    <source>
        <dbReference type="Proteomes" id="UP000095192"/>
    </source>
</evidence>
<dbReference type="VEuPathDB" id="ToxoDB:cyc_06369"/>
<dbReference type="PANTHER" id="PTHR47977">
    <property type="entry name" value="RAS-RELATED PROTEIN RAB"/>
    <property type="match status" value="1"/>
</dbReference>
<evidence type="ECO:0000313" key="4">
    <source>
        <dbReference type="EMBL" id="OEH77805.1"/>
    </source>
</evidence>
<evidence type="ECO:0000256" key="2">
    <source>
        <dbReference type="ARBA" id="ARBA00023134"/>
    </source>
</evidence>
<proteinExistence type="predicted"/>
<dbReference type="SMART" id="SM00175">
    <property type="entry name" value="RAB"/>
    <property type="match status" value="1"/>
</dbReference>
<keyword evidence="1" id="KW-0547">Nucleotide-binding</keyword>
<sequence>MQDDTFSESYITTIGVDFRFRTVNVDGKVVKLQIWDTAGQERFRTITSAYYRGADGIVLVYDVTEAESLAHVDEWLSEVNRYATENAVKILVGNKSEKDCDRAVATDDAKRKAEDLGISFVETSAKNGINVDLAFITVARELIALKEAQAAAGGFQSQTADDRQRLGDLRSSPQRLGNCPC</sequence>
<dbReference type="PROSITE" id="PS51419">
    <property type="entry name" value="RAB"/>
    <property type="match status" value="1"/>
</dbReference>
<dbReference type="InterPro" id="IPR050227">
    <property type="entry name" value="Rab"/>
</dbReference>
<dbReference type="EMBL" id="JROU02000981">
    <property type="protein sequence ID" value="OEH77805.1"/>
    <property type="molecule type" value="Genomic_DNA"/>
</dbReference>
<dbReference type="InParanoid" id="A0A1D3D2Z8"/>
<dbReference type="Proteomes" id="UP000095192">
    <property type="component" value="Unassembled WGS sequence"/>
</dbReference>
<dbReference type="GO" id="GO:0003924">
    <property type="term" value="F:GTPase activity"/>
    <property type="evidence" value="ECO:0007669"/>
    <property type="project" value="InterPro"/>
</dbReference>
<dbReference type="AlphaFoldDB" id="A0A1D3D2Z8"/>
<dbReference type="SMART" id="SM00174">
    <property type="entry name" value="RHO"/>
    <property type="match status" value="1"/>
</dbReference>
<gene>
    <name evidence="4" type="ORF">cyc_06369</name>
</gene>
<reference evidence="4 5" key="1">
    <citation type="journal article" date="2016" name="BMC Genomics">
        <title>Comparative genomics reveals Cyclospora cayetanensis possesses coccidia-like metabolism and invasion components but unique surface antigens.</title>
        <authorList>
            <person name="Liu S."/>
            <person name="Wang L."/>
            <person name="Zheng H."/>
            <person name="Xu Z."/>
            <person name="Roellig D.M."/>
            <person name="Li N."/>
            <person name="Frace M.A."/>
            <person name="Tang K."/>
            <person name="Arrowood M.J."/>
            <person name="Moss D.M."/>
            <person name="Zhang L."/>
            <person name="Feng Y."/>
            <person name="Xiao L."/>
        </authorList>
    </citation>
    <scope>NUCLEOTIDE SEQUENCE [LARGE SCALE GENOMIC DNA]</scope>
    <source>
        <strain evidence="4 5">CHN_HEN01</strain>
    </source>
</reference>
<dbReference type="FunFam" id="3.40.50.300:FF:001447">
    <property type="entry name" value="Ras-related protein Rab-1B"/>
    <property type="match status" value="1"/>
</dbReference>
<evidence type="ECO:0000256" key="1">
    <source>
        <dbReference type="ARBA" id="ARBA00022741"/>
    </source>
</evidence>